<evidence type="ECO:0000313" key="3">
    <source>
        <dbReference type="EMBL" id="MDP2540947.1"/>
    </source>
</evidence>
<proteinExistence type="predicted"/>
<keyword evidence="1" id="KW-0732">Signal</keyword>
<reference evidence="4 5" key="1">
    <citation type="journal article" date="2016" name="Nat. Commun.">
        <title>Microbial interactions lead to rapid micro-scale successions on model marine particles.</title>
        <authorList>
            <person name="Datta M.S."/>
            <person name="Sliwerska E."/>
            <person name="Gore J."/>
            <person name="Polz M.F."/>
            <person name="Cordero O.X."/>
        </authorList>
    </citation>
    <scope>NUCLEOTIDE SEQUENCE [LARGE SCALE GENOMIC DNA]</scope>
    <source>
        <strain evidence="4 5">4G03</strain>
    </source>
</reference>
<evidence type="ECO:0000313" key="6">
    <source>
        <dbReference type="Proteomes" id="UP001242342"/>
    </source>
</evidence>
<name>A0A2G1BQU9_9FLAO</name>
<organism evidence="4 5">
    <name type="scientific">Tenacibaculum discolor</name>
    <dbReference type="NCBI Taxonomy" id="361581"/>
    <lineage>
        <taxon>Bacteria</taxon>
        <taxon>Pseudomonadati</taxon>
        <taxon>Bacteroidota</taxon>
        <taxon>Flavobacteriia</taxon>
        <taxon>Flavobacteriales</taxon>
        <taxon>Flavobacteriaceae</taxon>
        <taxon>Tenacibaculum</taxon>
    </lineage>
</organism>
<dbReference type="Gene3D" id="2.30.180.10">
    <property type="entry name" value="FAS1 domain"/>
    <property type="match status" value="1"/>
</dbReference>
<dbReference type="InterPro" id="IPR050904">
    <property type="entry name" value="Adhesion/Biosynth-related"/>
</dbReference>
<gene>
    <name evidence="4" type="ORF">CSC81_13870</name>
    <name evidence="3" type="ORF">Q8W23_05590</name>
</gene>
<dbReference type="EMBL" id="JAUYVU010000003">
    <property type="protein sequence ID" value="MDP2540947.1"/>
    <property type="molecule type" value="Genomic_DNA"/>
</dbReference>
<dbReference type="SUPFAM" id="SSF82153">
    <property type="entry name" value="FAS1 domain"/>
    <property type="match status" value="1"/>
</dbReference>
<dbReference type="SMART" id="SM00554">
    <property type="entry name" value="FAS1"/>
    <property type="match status" value="1"/>
</dbReference>
<dbReference type="InterPro" id="IPR000782">
    <property type="entry name" value="FAS1_domain"/>
</dbReference>
<dbReference type="Proteomes" id="UP001242342">
    <property type="component" value="Unassembled WGS sequence"/>
</dbReference>
<evidence type="ECO:0000313" key="4">
    <source>
        <dbReference type="EMBL" id="PHN96443.1"/>
    </source>
</evidence>
<dbReference type="GO" id="GO:0005615">
    <property type="term" value="C:extracellular space"/>
    <property type="evidence" value="ECO:0007669"/>
    <property type="project" value="TreeGrafter"/>
</dbReference>
<protein>
    <submittedName>
        <fullName evidence="3">Fasciclin domain-containing protein</fullName>
    </submittedName>
</protein>
<evidence type="ECO:0000256" key="1">
    <source>
        <dbReference type="SAM" id="SignalP"/>
    </source>
</evidence>
<dbReference type="Proteomes" id="UP000222163">
    <property type="component" value="Unassembled WGS sequence"/>
</dbReference>
<dbReference type="PANTHER" id="PTHR10900">
    <property type="entry name" value="PERIOSTIN-RELATED"/>
    <property type="match status" value="1"/>
</dbReference>
<reference evidence="3 6" key="3">
    <citation type="submission" date="2023-07" db="EMBL/GenBank/DDBJ databases">
        <title>Genome content predicts the carbon catabolic preferences of heterotrophic bacteria.</title>
        <authorList>
            <person name="Gralka M."/>
        </authorList>
    </citation>
    <scope>NUCLEOTIDE SEQUENCE [LARGE SCALE GENOMIC DNA]</scope>
    <source>
        <strain evidence="3 6">4G03</strain>
    </source>
</reference>
<evidence type="ECO:0000313" key="5">
    <source>
        <dbReference type="Proteomes" id="UP000222163"/>
    </source>
</evidence>
<keyword evidence="6" id="KW-1185">Reference proteome</keyword>
<dbReference type="FunFam" id="2.30.180.10:FF:000019">
    <property type="entry name" value="Cell surface lipoprotein"/>
    <property type="match status" value="1"/>
</dbReference>
<reference evidence="4" key="2">
    <citation type="submission" date="2017-10" db="EMBL/GenBank/DDBJ databases">
        <authorList>
            <person name="Enke T.N."/>
            <person name="Cordero O.X."/>
        </authorList>
    </citation>
    <scope>NUCLEOTIDE SEQUENCE</scope>
    <source>
        <strain evidence="4">4G03</strain>
    </source>
</reference>
<dbReference type="AlphaFoldDB" id="A0A2G1BQU9"/>
<comment type="caution">
    <text evidence="4">The sequence shown here is derived from an EMBL/GenBank/DDBJ whole genome shotgun (WGS) entry which is preliminary data.</text>
</comment>
<dbReference type="EMBL" id="PDUU01000016">
    <property type="protein sequence ID" value="PHN96443.1"/>
    <property type="molecule type" value="Genomic_DNA"/>
</dbReference>
<dbReference type="InterPro" id="IPR036378">
    <property type="entry name" value="FAS1_dom_sf"/>
</dbReference>
<accession>A0A2G1BQU9</accession>
<dbReference type="PROSITE" id="PS50213">
    <property type="entry name" value="FAS1"/>
    <property type="match status" value="1"/>
</dbReference>
<sequence>MKTLNFLKVTVLAVALFTSYSITAQEETKMVGGAEMYPSKNIVQNAINSKDHTTLVAAVKAANLVDVLSSKGPFTVFAPINKAFDKLPEGVVESLLKPENKMKLQAILKYHVVAGKWSANELVKLIKDKGGKVSIETVNGGKITAWMKGGNVYISDANGGKAKVTIGDVNQSNGVIHVINSVLLPKS</sequence>
<dbReference type="RefSeq" id="WP_099216343.1">
    <property type="nucleotide sequence ID" value="NZ_JAUYVU010000003.1"/>
</dbReference>
<evidence type="ECO:0000259" key="2">
    <source>
        <dbReference type="PROSITE" id="PS50213"/>
    </source>
</evidence>
<feature type="signal peptide" evidence="1">
    <location>
        <begin position="1"/>
        <end position="24"/>
    </location>
</feature>
<feature type="domain" description="FAS1" evidence="2">
    <location>
        <begin position="39"/>
        <end position="183"/>
    </location>
</feature>
<dbReference type="PANTHER" id="PTHR10900:SF77">
    <property type="entry name" value="FI19380P1"/>
    <property type="match status" value="1"/>
</dbReference>
<feature type="chain" id="PRO_5013679472" evidence="1">
    <location>
        <begin position="25"/>
        <end position="187"/>
    </location>
</feature>
<dbReference type="Pfam" id="PF02469">
    <property type="entry name" value="Fasciclin"/>
    <property type="match status" value="1"/>
</dbReference>